<comment type="caution">
    <text evidence="1">The sequence shown here is derived from an EMBL/GenBank/DDBJ whole genome shotgun (WGS) entry which is preliminary data.</text>
</comment>
<evidence type="ECO:0000313" key="2">
    <source>
        <dbReference type="Proteomes" id="UP000324897"/>
    </source>
</evidence>
<evidence type="ECO:0000313" key="1">
    <source>
        <dbReference type="EMBL" id="TVU25699.1"/>
    </source>
</evidence>
<dbReference type="OrthoDB" id="10642902at2759"/>
<dbReference type="EMBL" id="RWGY01000013">
    <property type="protein sequence ID" value="TVU25699.1"/>
    <property type="molecule type" value="Genomic_DNA"/>
</dbReference>
<keyword evidence="2" id="KW-1185">Reference proteome</keyword>
<sequence>MFIDLLCEPFNCPVPPAFLADQQQFQCSQSERVNSGARVEAARRLVAQANQFGRAIHLRDRYCLICGLAFGAWSCPDHLAHHAGHPHAAPASVVIVRHVAGSVVVPAGQLPLEFVEDIQAILLPDDTVVYPIHRRGPHQAAGPAGAQILGALPRRCSRNGLRRGVCGPMEVLLHEVPPRGS</sequence>
<dbReference type="Proteomes" id="UP000324897">
    <property type="component" value="Chromosome 2"/>
</dbReference>
<dbReference type="AlphaFoldDB" id="A0A5J9UPD4"/>
<dbReference type="Gramene" id="TVU25699">
    <property type="protein sequence ID" value="TVU25699"/>
    <property type="gene ID" value="EJB05_28204"/>
</dbReference>
<protein>
    <submittedName>
        <fullName evidence="1">Uncharacterized protein</fullName>
    </submittedName>
</protein>
<accession>A0A5J9UPD4</accession>
<reference evidence="1 2" key="1">
    <citation type="journal article" date="2019" name="Sci. Rep.">
        <title>A high-quality genome of Eragrostis curvula grass provides insights into Poaceae evolution and supports new strategies to enhance forage quality.</title>
        <authorList>
            <person name="Carballo J."/>
            <person name="Santos B.A.C.M."/>
            <person name="Zappacosta D."/>
            <person name="Garbus I."/>
            <person name="Selva J.P."/>
            <person name="Gallo C.A."/>
            <person name="Diaz A."/>
            <person name="Albertini E."/>
            <person name="Caccamo M."/>
            <person name="Echenique V."/>
        </authorList>
    </citation>
    <scope>NUCLEOTIDE SEQUENCE [LARGE SCALE GENOMIC DNA]</scope>
    <source>
        <strain evidence="2">cv. Victoria</strain>
        <tissue evidence="1">Leaf</tissue>
    </source>
</reference>
<name>A0A5J9UPD4_9POAL</name>
<proteinExistence type="predicted"/>
<gene>
    <name evidence="1" type="ORF">EJB05_28204</name>
</gene>
<organism evidence="1 2">
    <name type="scientific">Eragrostis curvula</name>
    <name type="common">weeping love grass</name>
    <dbReference type="NCBI Taxonomy" id="38414"/>
    <lineage>
        <taxon>Eukaryota</taxon>
        <taxon>Viridiplantae</taxon>
        <taxon>Streptophyta</taxon>
        <taxon>Embryophyta</taxon>
        <taxon>Tracheophyta</taxon>
        <taxon>Spermatophyta</taxon>
        <taxon>Magnoliopsida</taxon>
        <taxon>Liliopsida</taxon>
        <taxon>Poales</taxon>
        <taxon>Poaceae</taxon>
        <taxon>PACMAD clade</taxon>
        <taxon>Chloridoideae</taxon>
        <taxon>Eragrostideae</taxon>
        <taxon>Eragrostidinae</taxon>
        <taxon>Eragrostis</taxon>
    </lineage>
</organism>
<feature type="non-terminal residue" evidence="1">
    <location>
        <position position="1"/>
    </location>
</feature>